<dbReference type="SUPFAM" id="SSF49367">
    <property type="entry name" value="Superoxide reductase-like"/>
    <property type="match status" value="1"/>
</dbReference>
<dbReference type="AlphaFoldDB" id="A0A2T3FXA2"/>
<reference evidence="7" key="3">
    <citation type="submission" date="2021-10" db="EMBL/GenBank/DDBJ databases">
        <title>Collection of gut derived symbiotic bacterial strains cultured from healthy donors.</title>
        <authorList>
            <person name="Lin H."/>
            <person name="Littmann E."/>
            <person name="Kohout C."/>
            <person name="Pamer E.G."/>
        </authorList>
    </citation>
    <scope>NUCLEOTIDE SEQUENCE</scope>
    <source>
        <strain evidence="7">DFI.4.48</strain>
    </source>
</reference>
<evidence type="ECO:0000256" key="3">
    <source>
        <dbReference type="ARBA" id="ARBA00022723"/>
    </source>
</evidence>
<organism evidence="8 9">
    <name type="scientific">Faecalibacillus faecis</name>
    <dbReference type="NCBI Taxonomy" id="1982628"/>
    <lineage>
        <taxon>Bacteria</taxon>
        <taxon>Bacillati</taxon>
        <taxon>Bacillota</taxon>
        <taxon>Erysipelotrichia</taxon>
        <taxon>Erysipelotrichales</taxon>
        <taxon>Coprobacillaceae</taxon>
        <taxon>Faecalibacillus</taxon>
    </lineage>
</organism>
<keyword evidence="4" id="KW-0249">Electron transport</keyword>
<gene>
    <name evidence="8" type="ORF">C7U55_08525</name>
    <name evidence="7" type="ORF">LJD69_03180</name>
</gene>
<evidence type="ECO:0000313" key="8">
    <source>
        <dbReference type="EMBL" id="PST39890.1"/>
    </source>
</evidence>
<comment type="caution">
    <text evidence="8">The sequence shown here is derived from an EMBL/GenBank/DDBJ whole genome shotgun (WGS) entry which is preliminary data.</text>
</comment>
<evidence type="ECO:0000256" key="4">
    <source>
        <dbReference type="ARBA" id="ARBA00022982"/>
    </source>
</evidence>
<dbReference type="EMBL" id="PYLP01000010">
    <property type="protein sequence ID" value="PST39890.1"/>
    <property type="molecule type" value="Genomic_DNA"/>
</dbReference>
<dbReference type="InterPro" id="IPR038094">
    <property type="entry name" value="Desulfoferrodoxin_N_sf"/>
</dbReference>
<dbReference type="InterPro" id="IPR002742">
    <property type="entry name" value="Desulfoferrodoxin_Fe-bd_dom"/>
</dbReference>
<reference evidence="8" key="2">
    <citation type="journal article" date="2019" name="Int. J. Syst. Evol. Microbiol.">
        <title>Faecalibacillus intestinalis gen. nov., sp. nov. and Faecalibacillus faecis sp. nov., isolated from human faeces.</title>
        <authorList>
            <person name="Seo B."/>
            <person name="Jeon K."/>
            <person name="Baek I."/>
            <person name="Lee Y.M."/>
            <person name="Baek K."/>
            <person name="Ko G."/>
        </authorList>
    </citation>
    <scope>NUCLEOTIDE SEQUENCE</scope>
    <source>
        <strain evidence="8">SNUG30370</strain>
    </source>
</reference>
<evidence type="ECO:0000256" key="5">
    <source>
        <dbReference type="ARBA" id="ARBA00023004"/>
    </source>
</evidence>
<name>A0A2T3FXA2_9FIRM</name>
<keyword evidence="9" id="KW-1185">Reference proteome</keyword>
<dbReference type="RefSeq" id="WP_106988206.1">
    <property type="nucleotide sequence ID" value="NZ_DAWBWI010000099.1"/>
</dbReference>
<evidence type="ECO:0000256" key="1">
    <source>
        <dbReference type="ARBA" id="ARBA00005941"/>
    </source>
</evidence>
<sequence length="124" mass="14250">MNQKFYICKHCGNVIEKVEDKGVPVVCCGEVMKELQVGIEDAAFEKHIPVYTVEGDTVHVFIGEVEHPMTAEHWIEWVSLKTDKGIQRKYLKPGEKPSVDFKILEGEEVEEVYAYCNLHGLWKK</sequence>
<dbReference type="Gene3D" id="2.60.40.730">
    <property type="entry name" value="SOR catalytic domain"/>
    <property type="match status" value="1"/>
</dbReference>
<keyword evidence="3" id="KW-0479">Metal-binding</keyword>
<dbReference type="PANTHER" id="PTHR36541">
    <property type="entry name" value="SUPEROXIDE REDUCTASE-RELATED"/>
    <property type="match status" value="1"/>
</dbReference>
<keyword evidence="5" id="KW-0408">Iron</keyword>
<dbReference type="Gene3D" id="2.20.28.100">
    <property type="entry name" value="Desulphoferrodoxin, N-terminal domain"/>
    <property type="match status" value="1"/>
</dbReference>
<evidence type="ECO:0000313" key="7">
    <source>
        <dbReference type="EMBL" id="MCB8609600.1"/>
    </source>
</evidence>
<feature type="domain" description="Desulfoferrodoxin ferrous iron-binding" evidence="6">
    <location>
        <begin position="41"/>
        <end position="123"/>
    </location>
</feature>
<accession>A0A2T3FXA2</accession>
<dbReference type="InterPro" id="IPR051233">
    <property type="entry name" value="Desulfoferrodoxin_SOR"/>
</dbReference>
<dbReference type="Pfam" id="PF01880">
    <property type="entry name" value="Desulfoferrodox"/>
    <property type="match status" value="1"/>
</dbReference>
<dbReference type="EMBL" id="JAJDKZ010000006">
    <property type="protein sequence ID" value="MCB8609600.1"/>
    <property type="molecule type" value="Genomic_DNA"/>
</dbReference>
<keyword evidence="2" id="KW-0813">Transport</keyword>
<dbReference type="SUPFAM" id="SSF57802">
    <property type="entry name" value="Rubredoxin-like"/>
    <property type="match status" value="1"/>
</dbReference>
<dbReference type="Proteomes" id="UP000241201">
    <property type="component" value="Unassembled WGS sequence"/>
</dbReference>
<evidence type="ECO:0000313" key="9">
    <source>
        <dbReference type="Proteomes" id="UP000241201"/>
    </source>
</evidence>
<evidence type="ECO:0000256" key="2">
    <source>
        <dbReference type="ARBA" id="ARBA00022448"/>
    </source>
</evidence>
<evidence type="ECO:0000259" key="6">
    <source>
        <dbReference type="Pfam" id="PF01880"/>
    </source>
</evidence>
<reference evidence="9" key="1">
    <citation type="submission" date="2018-03" db="EMBL/GenBank/DDBJ databases">
        <title>Lachnoclostridium SNUG30370 gen.nov., sp.nov., isolated from human faeces.</title>
        <authorList>
            <person name="Seo B."/>
            <person name="Jeon K."/>
            <person name="Ko G."/>
        </authorList>
    </citation>
    <scope>NUCLEOTIDE SEQUENCE [LARGE SCALE GENOMIC DNA]</scope>
    <source>
        <strain evidence="9">SNUG30370</strain>
    </source>
</reference>
<dbReference type="GO" id="GO:0005506">
    <property type="term" value="F:iron ion binding"/>
    <property type="evidence" value="ECO:0007669"/>
    <property type="project" value="InterPro"/>
</dbReference>
<dbReference type="PANTHER" id="PTHR36541:SF1">
    <property type="entry name" value="SUPEROXIDE REDUCTASE-RELATED"/>
    <property type="match status" value="1"/>
</dbReference>
<proteinExistence type="inferred from homology"/>
<protein>
    <submittedName>
        <fullName evidence="8">Desulfoferrodoxin Dfx</fullName>
    </submittedName>
</protein>
<dbReference type="GeneID" id="77471132"/>
<dbReference type="GO" id="GO:0050605">
    <property type="term" value="F:superoxide reductase activity"/>
    <property type="evidence" value="ECO:0007669"/>
    <property type="project" value="UniProtKB-EC"/>
</dbReference>
<dbReference type="Proteomes" id="UP001198439">
    <property type="component" value="Unassembled WGS sequence"/>
</dbReference>
<dbReference type="InterPro" id="IPR036073">
    <property type="entry name" value="Desulfoferrodoxin_Fe-bd_dom_sf"/>
</dbReference>
<comment type="similarity">
    <text evidence="1">Belongs to the desulfoferrodoxin family.</text>
</comment>